<evidence type="ECO:0000256" key="7">
    <source>
        <dbReference type="SAM" id="MobiDB-lite"/>
    </source>
</evidence>
<evidence type="ECO:0000313" key="10">
    <source>
        <dbReference type="Proteomes" id="UP000600365"/>
    </source>
</evidence>
<evidence type="ECO:0000256" key="2">
    <source>
        <dbReference type="ARBA" id="ARBA00022801"/>
    </source>
</evidence>
<feature type="active site" description="Proton donor" evidence="4">
    <location>
        <position position="191"/>
    </location>
</feature>
<comment type="caution">
    <text evidence="9">The sequence shown here is derived from an EMBL/GenBank/DDBJ whole genome shotgun (WGS) entry which is preliminary data.</text>
</comment>
<evidence type="ECO:0000259" key="8">
    <source>
        <dbReference type="Pfam" id="PF17851"/>
    </source>
</evidence>
<dbReference type="InterPro" id="IPR023296">
    <property type="entry name" value="Glyco_hydro_beta-prop_sf"/>
</dbReference>
<feature type="domain" description="Beta-xylosidase C-terminal Concanavalin A-like" evidence="8">
    <location>
        <begin position="328"/>
        <end position="514"/>
    </location>
</feature>
<evidence type="ECO:0000256" key="1">
    <source>
        <dbReference type="ARBA" id="ARBA00009865"/>
    </source>
</evidence>
<organism evidence="9 10">
    <name type="scientific">Streptomyces albiflavescens</name>
    <dbReference type="NCBI Taxonomy" id="1623582"/>
    <lineage>
        <taxon>Bacteria</taxon>
        <taxon>Bacillati</taxon>
        <taxon>Actinomycetota</taxon>
        <taxon>Actinomycetes</taxon>
        <taxon>Kitasatosporales</taxon>
        <taxon>Streptomycetaceae</taxon>
        <taxon>Streptomyces</taxon>
    </lineage>
</organism>
<evidence type="ECO:0000256" key="3">
    <source>
        <dbReference type="ARBA" id="ARBA00023295"/>
    </source>
</evidence>
<dbReference type="PANTHER" id="PTHR42812">
    <property type="entry name" value="BETA-XYLOSIDASE"/>
    <property type="match status" value="1"/>
</dbReference>
<accession>A0A917XZY4</accession>
<dbReference type="Gene3D" id="2.115.10.20">
    <property type="entry name" value="Glycosyl hydrolase domain, family 43"/>
    <property type="match status" value="1"/>
</dbReference>
<feature type="site" description="Important for catalytic activity, responsible for pKa modulation of the active site Glu and correct orientation of both the proton donor and substrate" evidence="5">
    <location>
        <position position="133"/>
    </location>
</feature>
<gene>
    <name evidence="9" type="ORF">GCM10011579_022690</name>
</gene>
<sequence length="596" mass="64964">MRRQTAQVIHNPVLAGSHPDPSVLRVGDDFYLATSTFEWHPGVRLHHSRDLVNWRPLSGVLDSARLLDLTGCPNSGGVWAPNLSHADGLFHLVFSNVSTYAGGFTDSPNHLTTAPSINGPWSDPAPLHARGFDASLFHDGPDSRLLNLVHDWRPGHGGSAGLEATRYGRDARRLVGDPVRIALPPQAGWIEGPNLYRRGDWYYLVTADGGTGYDHQVAVARSRTLTGPYERDPFGPLLTARHHPDLPLQKAGHGSLVETPKGEWYLAYLVARPHGGRGPCVLGRETALAPVTWTPDGWPRVRGGLPALEVPAPDLPAEDAAAPSTNADDFDQPVLGSQWSTLRRPATPDWLTLTARPSHLRLHGGRSPQSLIGPSLVARRVTSPHGAFEYRPRSFQHLAGITAYYNTRNWYFLHITVDDHDRTVLRVARCDRGALTVDEADGVALGDTRHLRLGFDLHGPVLRFRYDTGGGRHPLGPPLDATVLSDEHAEEFENGQIRSLGFTGAFLGLWAWGDRRRPGGRLRRDGLAQRPLNPSGPTAIPRRPGSSGARGTLRGGHRPGRSRQMITTAAGTVCHGPLPSVTKVSHRGFDSPGRCR</sequence>
<dbReference type="Gene3D" id="2.60.120.200">
    <property type="match status" value="1"/>
</dbReference>
<dbReference type="Pfam" id="PF17851">
    <property type="entry name" value="GH43_C2"/>
    <property type="match status" value="1"/>
</dbReference>
<dbReference type="PANTHER" id="PTHR42812:SF12">
    <property type="entry name" value="BETA-XYLOSIDASE-RELATED"/>
    <property type="match status" value="1"/>
</dbReference>
<dbReference type="InterPro" id="IPR051795">
    <property type="entry name" value="Glycosyl_Hydrlase_43"/>
</dbReference>
<evidence type="ECO:0000256" key="5">
    <source>
        <dbReference type="PIRSR" id="PIRSR606710-2"/>
    </source>
</evidence>
<proteinExistence type="inferred from homology"/>
<keyword evidence="2 6" id="KW-0378">Hydrolase</keyword>
<dbReference type="GO" id="GO:0004553">
    <property type="term" value="F:hydrolase activity, hydrolyzing O-glycosyl compounds"/>
    <property type="evidence" value="ECO:0007669"/>
    <property type="project" value="InterPro"/>
</dbReference>
<comment type="similarity">
    <text evidence="1 6">Belongs to the glycosyl hydrolase 43 family.</text>
</comment>
<dbReference type="InterPro" id="IPR013320">
    <property type="entry name" value="ConA-like_dom_sf"/>
</dbReference>
<dbReference type="RefSeq" id="WP_189185787.1">
    <property type="nucleotide sequence ID" value="NZ_BMMM01000003.1"/>
</dbReference>
<protein>
    <submittedName>
        <fullName evidence="9">Xylan 1,4-beta-xylosidase</fullName>
    </submittedName>
</protein>
<keyword evidence="3 6" id="KW-0326">Glycosidase</keyword>
<keyword evidence="10" id="KW-1185">Reference proteome</keyword>
<dbReference type="InterPro" id="IPR041542">
    <property type="entry name" value="GH43_C2"/>
</dbReference>
<evidence type="ECO:0000256" key="6">
    <source>
        <dbReference type="RuleBase" id="RU361187"/>
    </source>
</evidence>
<feature type="active site" description="Proton acceptor" evidence="4">
    <location>
        <position position="20"/>
    </location>
</feature>
<dbReference type="Pfam" id="PF04616">
    <property type="entry name" value="Glyco_hydro_43"/>
    <property type="match status" value="1"/>
</dbReference>
<feature type="region of interest" description="Disordered" evidence="7">
    <location>
        <begin position="521"/>
        <end position="562"/>
    </location>
</feature>
<dbReference type="GO" id="GO:0005975">
    <property type="term" value="P:carbohydrate metabolic process"/>
    <property type="evidence" value="ECO:0007669"/>
    <property type="project" value="InterPro"/>
</dbReference>
<evidence type="ECO:0000256" key="4">
    <source>
        <dbReference type="PIRSR" id="PIRSR606710-1"/>
    </source>
</evidence>
<evidence type="ECO:0000313" key="9">
    <source>
        <dbReference type="EMBL" id="GGN58844.1"/>
    </source>
</evidence>
<dbReference type="InterPro" id="IPR006710">
    <property type="entry name" value="Glyco_hydro_43"/>
</dbReference>
<name>A0A917XZY4_9ACTN</name>
<dbReference type="EMBL" id="BMMM01000003">
    <property type="protein sequence ID" value="GGN58844.1"/>
    <property type="molecule type" value="Genomic_DNA"/>
</dbReference>
<dbReference type="AlphaFoldDB" id="A0A917XZY4"/>
<dbReference type="SUPFAM" id="SSF75005">
    <property type="entry name" value="Arabinanase/levansucrase/invertase"/>
    <property type="match status" value="1"/>
</dbReference>
<reference evidence="9 10" key="1">
    <citation type="journal article" date="2014" name="Int. J. Syst. Evol. Microbiol.">
        <title>Complete genome sequence of Corynebacterium casei LMG S-19264T (=DSM 44701T), isolated from a smear-ripened cheese.</title>
        <authorList>
            <consortium name="US DOE Joint Genome Institute (JGI-PGF)"/>
            <person name="Walter F."/>
            <person name="Albersmeier A."/>
            <person name="Kalinowski J."/>
            <person name="Ruckert C."/>
        </authorList>
    </citation>
    <scope>NUCLEOTIDE SEQUENCE [LARGE SCALE GENOMIC DNA]</scope>
    <source>
        <strain evidence="9 10">CGMCC 4.7111</strain>
    </source>
</reference>
<dbReference type="Proteomes" id="UP000600365">
    <property type="component" value="Unassembled WGS sequence"/>
</dbReference>
<dbReference type="SUPFAM" id="SSF49899">
    <property type="entry name" value="Concanavalin A-like lectins/glucanases"/>
    <property type="match status" value="1"/>
</dbReference>